<sequence length="153" mass="17120">MLRCMPPLWRATGSGALDRRHCSLQAVALLDANQLRELPKAIFRLLNLRKLGLSDNEIQRLPPEVANFMQLVELDISRNDIPEIPESIKFCKSLEIADFSGNPLSRYQGLRWWGVSPSLGPTGSPRVSRTLRSLSHLALNDVSLQHLPSDIGK</sequence>
<organism evidence="1 2">
    <name type="scientific">Anolis carolinensis</name>
    <name type="common">Green anole</name>
    <name type="synonym">American chameleon</name>
    <dbReference type="NCBI Taxonomy" id="28377"/>
    <lineage>
        <taxon>Eukaryota</taxon>
        <taxon>Metazoa</taxon>
        <taxon>Chordata</taxon>
        <taxon>Craniata</taxon>
        <taxon>Vertebrata</taxon>
        <taxon>Euteleostomi</taxon>
        <taxon>Lepidosauria</taxon>
        <taxon>Squamata</taxon>
        <taxon>Bifurcata</taxon>
        <taxon>Unidentata</taxon>
        <taxon>Episquamata</taxon>
        <taxon>Toxicofera</taxon>
        <taxon>Iguania</taxon>
        <taxon>Dactyloidae</taxon>
        <taxon>Anolis</taxon>
    </lineage>
</organism>
<reference evidence="1" key="3">
    <citation type="submission" date="2025-09" db="UniProtKB">
        <authorList>
            <consortium name="Ensembl"/>
        </authorList>
    </citation>
    <scope>IDENTIFICATION</scope>
</reference>
<reference evidence="1" key="1">
    <citation type="submission" date="2009-12" db="EMBL/GenBank/DDBJ databases">
        <title>The Genome Sequence of Anolis carolinensis (Green Anole Lizard).</title>
        <authorList>
            <consortium name="The Genome Sequencing Platform"/>
            <person name="Di Palma F."/>
            <person name="Alfoldi J."/>
            <person name="Heiman D."/>
            <person name="Young S."/>
            <person name="Grabherr M."/>
            <person name="Johnson J."/>
            <person name="Lander E.S."/>
            <person name="Lindblad-Toh K."/>
        </authorList>
    </citation>
    <scope>NUCLEOTIDE SEQUENCE [LARGE SCALE GENOMIC DNA]</scope>
    <source>
        <strain evidence="1">JBL SC #1</strain>
    </source>
</reference>
<accession>A0A803SS36</accession>
<dbReference type="SUPFAM" id="SSF52075">
    <property type="entry name" value="Outer arm dynein light chain 1"/>
    <property type="match status" value="1"/>
</dbReference>
<evidence type="ECO:0000313" key="2">
    <source>
        <dbReference type="Proteomes" id="UP000001646"/>
    </source>
</evidence>
<dbReference type="Gene3D" id="3.80.10.10">
    <property type="entry name" value="Ribonuclease Inhibitor"/>
    <property type="match status" value="1"/>
</dbReference>
<dbReference type="GeneTree" id="ENSGT00940000154025"/>
<evidence type="ECO:0008006" key="3">
    <source>
        <dbReference type="Google" id="ProtNLM"/>
    </source>
</evidence>
<dbReference type="PANTHER" id="PTHR23119:SF57">
    <property type="entry name" value="PROTEIN SCRIBBLE HOMOLOG"/>
    <property type="match status" value="1"/>
</dbReference>
<dbReference type="InParanoid" id="A0A803SS36"/>
<proteinExistence type="predicted"/>
<evidence type="ECO:0000313" key="1">
    <source>
        <dbReference type="Ensembl" id="ENSACAP00000025776.1"/>
    </source>
</evidence>
<dbReference type="InterPro" id="IPR050614">
    <property type="entry name" value="Synaptic_Scaffolding_LAP-MAGUK"/>
</dbReference>
<name>A0A803SS36_ANOCA</name>
<dbReference type="Pfam" id="PF13855">
    <property type="entry name" value="LRR_8"/>
    <property type="match status" value="1"/>
</dbReference>
<dbReference type="AlphaFoldDB" id="A0A803SS36"/>
<dbReference type="Proteomes" id="UP000001646">
    <property type="component" value="Unplaced"/>
</dbReference>
<dbReference type="InterPro" id="IPR001611">
    <property type="entry name" value="Leu-rich_rpt"/>
</dbReference>
<keyword evidence="2" id="KW-1185">Reference proteome</keyword>
<dbReference type="PANTHER" id="PTHR23119">
    <property type="entry name" value="DISCS LARGE"/>
    <property type="match status" value="1"/>
</dbReference>
<dbReference type="Ensembl" id="ENSACAT00000052144.1">
    <property type="protein sequence ID" value="ENSACAP00000025776.1"/>
    <property type="gene ID" value="ENSACAG00000043604.1"/>
</dbReference>
<dbReference type="PROSITE" id="PS51450">
    <property type="entry name" value="LRR"/>
    <property type="match status" value="2"/>
</dbReference>
<protein>
    <recommendedName>
        <fullName evidence="3">Leucine rich repeat containing 1</fullName>
    </recommendedName>
</protein>
<dbReference type="InterPro" id="IPR032675">
    <property type="entry name" value="LRR_dom_sf"/>
</dbReference>
<reference evidence="1" key="2">
    <citation type="submission" date="2025-08" db="UniProtKB">
        <authorList>
            <consortium name="Ensembl"/>
        </authorList>
    </citation>
    <scope>IDENTIFICATION</scope>
</reference>